<dbReference type="Pfam" id="PF07727">
    <property type="entry name" value="RVT_2"/>
    <property type="match status" value="1"/>
</dbReference>
<dbReference type="RefSeq" id="XP_009772691.1">
    <property type="nucleotide sequence ID" value="XM_009774389.1"/>
</dbReference>
<dbReference type="Proteomes" id="UP000189701">
    <property type="component" value="Unplaced"/>
</dbReference>
<evidence type="ECO:0000259" key="1">
    <source>
        <dbReference type="Pfam" id="PF07727"/>
    </source>
</evidence>
<keyword evidence="2" id="KW-1185">Reference proteome</keyword>
<gene>
    <name evidence="3" type="primary">LOC104223039</name>
</gene>
<protein>
    <submittedName>
        <fullName evidence="3">Uncharacterized protein LOC104223039</fullName>
    </submittedName>
</protein>
<dbReference type="InterPro" id="IPR013103">
    <property type="entry name" value="RVT_2"/>
</dbReference>
<evidence type="ECO:0000313" key="3">
    <source>
        <dbReference type="RefSeq" id="XP_009772691.1"/>
    </source>
</evidence>
<proteinExistence type="predicted"/>
<reference evidence="3" key="2">
    <citation type="submission" date="2025-08" db="UniProtKB">
        <authorList>
            <consortium name="RefSeq"/>
        </authorList>
    </citation>
    <scope>IDENTIFICATION</scope>
    <source>
        <tissue evidence="3">Leaf</tissue>
    </source>
</reference>
<sequence>MRAKLPLSVWGHAVLHAATLVRIRPTNYHNVFPLQLAFGQEPNIFHLKFFGCAVYVPIAPPKRTKMSPQRRLGVYVDAFTNLPRVTKSHIPVVNAPIRVDVPTGQYDNANESRPRLKRGRPIVEIMQQDVDLEPKSIDECRQRNDWPKWKNAIQTELASLEKHEVFGPIVRTPEGVKPVGYKWVFVRKQNEKGEVVRYKARLVAQGFSQRPDIDYMETYSPVVDAITFS</sequence>
<name>A0A1U7W658_NICSY</name>
<accession>A0A1U7W658</accession>
<feature type="domain" description="Reverse transcriptase Ty1/copia-type" evidence="1">
    <location>
        <begin position="169"/>
        <end position="224"/>
    </location>
</feature>
<evidence type="ECO:0000313" key="2">
    <source>
        <dbReference type="Proteomes" id="UP000189701"/>
    </source>
</evidence>
<dbReference type="AlphaFoldDB" id="A0A1U7W658"/>
<reference evidence="2" key="1">
    <citation type="journal article" date="2013" name="Genome Biol.">
        <title>Reference genomes and transcriptomes of Nicotiana sylvestris and Nicotiana tomentosiformis.</title>
        <authorList>
            <person name="Sierro N."/>
            <person name="Battey J.N."/>
            <person name="Ouadi S."/>
            <person name="Bovet L."/>
            <person name="Goepfert S."/>
            <person name="Bakaher N."/>
            <person name="Peitsch M.C."/>
            <person name="Ivanov N.V."/>
        </authorList>
    </citation>
    <scope>NUCLEOTIDE SEQUENCE [LARGE SCALE GENOMIC DNA]</scope>
</reference>
<organism evidence="2 3">
    <name type="scientific">Nicotiana sylvestris</name>
    <name type="common">Wood tobacco</name>
    <name type="synonym">South American tobacco</name>
    <dbReference type="NCBI Taxonomy" id="4096"/>
    <lineage>
        <taxon>Eukaryota</taxon>
        <taxon>Viridiplantae</taxon>
        <taxon>Streptophyta</taxon>
        <taxon>Embryophyta</taxon>
        <taxon>Tracheophyta</taxon>
        <taxon>Spermatophyta</taxon>
        <taxon>Magnoliopsida</taxon>
        <taxon>eudicotyledons</taxon>
        <taxon>Gunneridae</taxon>
        <taxon>Pentapetalae</taxon>
        <taxon>asterids</taxon>
        <taxon>lamiids</taxon>
        <taxon>Solanales</taxon>
        <taxon>Solanaceae</taxon>
        <taxon>Nicotianoideae</taxon>
        <taxon>Nicotianeae</taxon>
        <taxon>Nicotiana</taxon>
    </lineage>
</organism>
<dbReference type="STRING" id="4096.A0A1U7W658"/>
<dbReference type="eggNOG" id="KOG0017">
    <property type="taxonomic scope" value="Eukaryota"/>
</dbReference>